<evidence type="ECO:0000313" key="1">
    <source>
        <dbReference type="EMBL" id="OXU31069.1"/>
    </source>
</evidence>
<name>A0A232FKP6_9HYME</name>
<proteinExistence type="predicted"/>
<keyword evidence="2" id="KW-1185">Reference proteome</keyword>
<comment type="caution">
    <text evidence="1">The sequence shown here is derived from an EMBL/GenBank/DDBJ whole genome shotgun (WGS) entry which is preliminary data.</text>
</comment>
<protein>
    <submittedName>
        <fullName evidence="1">Uncharacterized protein</fullName>
    </submittedName>
</protein>
<gene>
    <name evidence="1" type="ORF">TSAR_001926</name>
</gene>
<accession>A0A232FKP6</accession>
<dbReference type="Proteomes" id="UP000215335">
    <property type="component" value="Unassembled WGS sequence"/>
</dbReference>
<reference evidence="1 2" key="1">
    <citation type="journal article" date="2017" name="Curr. Biol.">
        <title>The Evolution of Venom by Co-option of Single-Copy Genes.</title>
        <authorList>
            <person name="Martinson E.O."/>
            <person name="Mrinalini"/>
            <person name="Kelkar Y.D."/>
            <person name="Chang C.H."/>
            <person name="Werren J.H."/>
        </authorList>
    </citation>
    <scope>NUCLEOTIDE SEQUENCE [LARGE SCALE GENOMIC DNA]</scope>
    <source>
        <strain evidence="1 2">Alberta</strain>
        <tissue evidence="1">Whole body</tissue>
    </source>
</reference>
<dbReference type="EMBL" id="NNAY01000091">
    <property type="protein sequence ID" value="OXU31069.1"/>
    <property type="molecule type" value="Genomic_DNA"/>
</dbReference>
<dbReference type="AlphaFoldDB" id="A0A232FKP6"/>
<sequence length="28" mass="3130">MLKESDSNRDGSVWFGNSTVSLVSVHFM</sequence>
<organism evidence="1 2">
    <name type="scientific">Trichomalopsis sarcophagae</name>
    <dbReference type="NCBI Taxonomy" id="543379"/>
    <lineage>
        <taxon>Eukaryota</taxon>
        <taxon>Metazoa</taxon>
        <taxon>Ecdysozoa</taxon>
        <taxon>Arthropoda</taxon>
        <taxon>Hexapoda</taxon>
        <taxon>Insecta</taxon>
        <taxon>Pterygota</taxon>
        <taxon>Neoptera</taxon>
        <taxon>Endopterygota</taxon>
        <taxon>Hymenoptera</taxon>
        <taxon>Apocrita</taxon>
        <taxon>Proctotrupomorpha</taxon>
        <taxon>Chalcidoidea</taxon>
        <taxon>Pteromalidae</taxon>
        <taxon>Pteromalinae</taxon>
        <taxon>Trichomalopsis</taxon>
    </lineage>
</organism>
<evidence type="ECO:0000313" key="2">
    <source>
        <dbReference type="Proteomes" id="UP000215335"/>
    </source>
</evidence>